<evidence type="ECO:0000313" key="3">
    <source>
        <dbReference type="Proteomes" id="UP000183174"/>
    </source>
</evidence>
<keyword evidence="1" id="KW-0472">Membrane</keyword>
<organism evidence="2 3">
    <name type="scientific">Bradyrhizobium yuanmingense</name>
    <dbReference type="NCBI Taxonomy" id="108015"/>
    <lineage>
        <taxon>Bacteria</taxon>
        <taxon>Pseudomonadati</taxon>
        <taxon>Pseudomonadota</taxon>
        <taxon>Alphaproteobacteria</taxon>
        <taxon>Hyphomicrobiales</taxon>
        <taxon>Nitrobacteraceae</taxon>
        <taxon>Bradyrhizobium</taxon>
    </lineage>
</organism>
<gene>
    <name evidence="2" type="ORF">GA0061099_10561</name>
</gene>
<evidence type="ECO:0000256" key="1">
    <source>
        <dbReference type="SAM" id="Phobius"/>
    </source>
</evidence>
<reference evidence="2 3" key="1">
    <citation type="submission" date="2016-08" db="EMBL/GenBank/DDBJ databases">
        <authorList>
            <person name="Seilhamer J.J."/>
        </authorList>
    </citation>
    <scope>NUCLEOTIDE SEQUENCE [LARGE SCALE GENOMIC DNA]</scope>
    <source>
        <strain evidence="2 3">CCBAU 10071</strain>
    </source>
</reference>
<dbReference type="AlphaFoldDB" id="A0A1C3XLT8"/>
<dbReference type="RefSeq" id="WP_141697807.1">
    <property type="nucleotide sequence ID" value="NZ_FMAE01000056.1"/>
</dbReference>
<dbReference type="Proteomes" id="UP000183174">
    <property type="component" value="Unassembled WGS sequence"/>
</dbReference>
<keyword evidence="1" id="KW-0812">Transmembrane</keyword>
<evidence type="ECO:0000313" key="2">
    <source>
        <dbReference type="EMBL" id="SCB53271.1"/>
    </source>
</evidence>
<protein>
    <submittedName>
        <fullName evidence="2">FlhB HrpN YscU SpaS Family</fullName>
    </submittedName>
</protein>
<dbReference type="Pfam" id="PF01312">
    <property type="entry name" value="Bac_export_2"/>
    <property type="match status" value="1"/>
</dbReference>
<feature type="non-terminal residue" evidence="2">
    <location>
        <position position="104"/>
    </location>
</feature>
<proteinExistence type="predicted"/>
<dbReference type="GO" id="GO:0009306">
    <property type="term" value="P:protein secretion"/>
    <property type="evidence" value="ECO:0007669"/>
    <property type="project" value="InterPro"/>
</dbReference>
<dbReference type="GO" id="GO:0005886">
    <property type="term" value="C:plasma membrane"/>
    <property type="evidence" value="ECO:0007669"/>
    <property type="project" value="TreeGrafter"/>
</dbReference>
<dbReference type="PANTHER" id="PTHR30531:SF14">
    <property type="entry name" value="SURFACE PRESENTATION OF ANTIGENS PROTEIN SPAS"/>
    <property type="match status" value="1"/>
</dbReference>
<dbReference type="InterPro" id="IPR006135">
    <property type="entry name" value="T3SS_substrate_exporter"/>
</dbReference>
<feature type="transmembrane region" description="Helical" evidence="1">
    <location>
        <begin position="29"/>
        <end position="50"/>
    </location>
</feature>
<name>A0A1C3XLT8_9BRAD</name>
<sequence>MPAGKSEKPTRQRLRELRKKGQVAQSREVVSAVLTIGFFALFVASLPRLVDRLEAALLLPIAHLNNENFIVVALQLLGSYTREIQSLTMPFLGVVLIGGVGAHV</sequence>
<dbReference type="EMBL" id="FMAE01000056">
    <property type="protein sequence ID" value="SCB53271.1"/>
    <property type="molecule type" value="Genomic_DNA"/>
</dbReference>
<keyword evidence="1" id="KW-1133">Transmembrane helix</keyword>
<accession>A0A1C3XLT8</accession>
<dbReference type="PANTHER" id="PTHR30531">
    <property type="entry name" value="FLAGELLAR BIOSYNTHETIC PROTEIN FLHB"/>
    <property type="match status" value="1"/>
</dbReference>